<dbReference type="InterPro" id="IPR050834">
    <property type="entry name" value="Glycosyltransf_2"/>
</dbReference>
<dbReference type="InterPro" id="IPR001173">
    <property type="entry name" value="Glyco_trans_2-like"/>
</dbReference>
<dbReference type="PANTHER" id="PTHR43685:SF2">
    <property type="entry name" value="GLYCOSYLTRANSFERASE 2-LIKE DOMAIN-CONTAINING PROTEIN"/>
    <property type="match status" value="1"/>
</dbReference>
<proteinExistence type="predicted"/>
<keyword evidence="2" id="KW-0808">Transferase</keyword>
<dbReference type="CDD" id="cd00761">
    <property type="entry name" value="Glyco_tranf_GTA_type"/>
    <property type="match status" value="1"/>
</dbReference>
<evidence type="ECO:0000313" key="3">
    <source>
        <dbReference type="Proteomes" id="UP000198942"/>
    </source>
</evidence>
<reference evidence="3" key="1">
    <citation type="submission" date="2016-10" db="EMBL/GenBank/DDBJ databases">
        <authorList>
            <person name="Varghese N."/>
            <person name="Submissions S."/>
        </authorList>
    </citation>
    <scope>NUCLEOTIDE SEQUENCE [LARGE SCALE GENOMIC DNA]</scope>
    <source>
        <strain evidence="3">Gh-48</strain>
    </source>
</reference>
<dbReference type="STRING" id="551995.SAMN05192574_106198"/>
<dbReference type="InterPro" id="IPR029044">
    <property type="entry name" value="Nucleotide-diphossugar_trans"/>
</dbReference>
<name>A0A1H8N1K6_9SPHI</name>
<evidence type="ECO:0000313" key="2">
    <source>
        <dbReference type="EMBL" id="SEO23460.1"/>
    </source>
</evidence>
<dbReference type="OrthoDB" id="597270at2"/>
<organism evidence="2 3">
    <name type="scientific">Mucilaginibacter gossypiicola</name>
    <dbReference type="NCBI Taxonomy" id="551995"/>
    <lineage>
        <taxon>Bacteria</taxon>
        <taxon>Pseudomonadati</taxon>
        <taxon>Bacteroidota</taxon>
        <taxon>Sphingobacteriia</taxon>
        <taxon>Sphingobacteriales</taxon>
        <taxon>Sphingobacteriaceae</taxon>
        <taxon>Mucilaginibacter</taxon>
    </lineage>
</organism>
<dbReference type="EMBL" id="FOCL01000006">
    <property type="protein sequence ID" value="SEO23460.1"/>
    <property type="molecule type" value="Genomic_DNA"/>
</dbReference>
<keyword evidence="3" id="KW-1185">Reference proteome</keyword>
<dbReference type="Proteomes" id="UP000198942">
    <property type="component" value="Unassembled WGS sequence"/>
</dbReference>
<protein>
    <submittedName>
        <fullName evidence="2">Glycosyltransferase involved in cell wall bisynthesis</fullName>
    </submittedName>
</protein>
<evidence type="ECO:0000259" key="1">
    <source>
        <dbReference type="Pfam" id="PF00535"/>
    </source>
</evidence>
<sequence length="306" mass="34561">MPAYNAGKYIGEAVRSILEQTYTNWELIIINDGSTDDTAVVLNRFTDPRISIHQQKNSGQCAAANKAFNLSKGRLIKFMDADDMITPGYIAEQVKRVGNSEDAVASAAWGRFYNDDIGTFKLNEEFIKEDCKPIDWLVSSMDGKQAMMQCALWLIPRAVLEKSGLWDERLSLVNDFEFITRVLLQANEIRFAQNAVLYYRSGIGNSLSALTSRRGIESAFTSIYEGTAYMLLYENSPRVRTAVADCLQNFVYAYYPHYPDIMNKAQQRINELGGSKARFPAGGYTKLLNQIIGWKLTQKFKALFGR</sequence>
<feature type="domain" description="Glycosyltransferase 2-like" evidence="1">
    <location>
        <begin position="1"/>
        <end position="116"/>
    </location>
</feature>
<dbReference type="AlphaFoldDB" id="A0A1H8N1K6"/>
<dbReference type="Pfam" id="PF00535">
    <property type="entry name" value="Glycos_transf_2"/>
    <property type="match status" value="1"/>
</dbReference>
<dbReference type="Gene3D" id="3.90.550.10">
    <property type="entry name" value="Spore Coat Polysaccharide Biosynthesis Protein SpsA, Chain A"/>
    <property type="match status" value="1"/>
</dbReference>
<dbReference type="SUPFAM" id="SSF53448">
    <property type="entry name" value="Nucleotide-diphospho-sugar transferases"/>
    <property type="match status" value="1"/>
</dbReference>
<dbReference type="GO" id="GO:0016740">
    <property type="term" value="F:transferase activity"/>
    <property type="evidence" value="ECO:0007669"/>
    <property type="project" value="UniProtKB-KW"/>
</dbReference>
<gene>
    <name evidence="2" type="ORF">SAMN05192574_106198</name>
</gene>
<dbReference type="PANTHER" id="PTHR43685">
    <property type="entry name" value="GLYCOSYLTRANSFERASE"/>
    <property type="match status" value="1"/>
</dbReference>
<accession>A0A1H8N1K6</accession>